<dbReference type="Proteomes" id="UP000177953">
    <property type="component" value="Unassembled WGS sequence"/>
</dbReference>
<evidence type="ECO:0000259" key="2">
    <source>
        <dbReference type="Pfam" id="PF10648"/>
    </source>
</evidence>
<protein>
    <recommendedName>
        <fullName evidence="5">Bacterial spore germination immunoglobulin-like domain-containing protein</fullName>
    </recommendedName>
</protein>
<reference evidence="3 4" key="1">
    <citation type="journal article" date="2016" name="Nat. Commun.">
        <title>Thousands of microbial genomes shed light on interconnected biogeochemical processes in an aquifer system.</title>
        <authorList>
            <person name="Anantharaman K."/>
            <person name="Brown C.T."/>
            <person name="Hug L.A."/>
            <person name="Sharon I."/>
            <person name="Castelle C.J."/>
            <person name="Probst A.J."/>
            <person name="Thomas B.C."/>
            <person name="Singh A."/>
            <person name="Wilkins M.J."/>
            <person name="Karaoz U."/>
            <person name="Brodie E.L."/>
            <person name="Williams K.H."/>
            <person name="Hubbard S.S."/>
            <person name="Banfield J.F."/>
        </authorList>
    </citation>
    <scope>NUCLEOTIDE SEQUENCE [LARGE SCALE GENOMIC DNA]</scope>
</reference>
<dbReference type="AlphaFoldDB" id="A0A1F6ME60"/>
<feature type="domain" description="GerMN" evidence="1">
    <location>
        <begin position="182"/>
        <end position="275"/>
    </location>
</feature>
<evidence type="ECO:0000313" key="3">
    <source>
        <dbReference type="EMBL" id="OGH69818.1"/>
    </source>
</evidence>
<dbReference type="InterPro" id="IPR018911">
    <property type="entry name" value="Gmad2_Ig-like_dom"/>
</dbReference>
<gene>
    <name evidence="3" type="ORF">A2754_02045</name>
</gene>
<name>A0A1F6ME60_9BACT</name>
<sequence>MQKKYLITLAFFLTACLGAFLFVVLDRKPDQDIGNELDKQNLIRVSNPRPNQIITSPLVVEGEARGTWFFEASFPVRLIDADGKELAVAVAQAQGEWMTENFVPFRTELRFTVVTTTPATLIFQKDNPSGLPEHDDELRMPVLLKPTATAERTIKLFYYNPLKDQDKTGNVLCSKQGLEAVERKIPLTISPIQDAVRLLIAGFLTSEEKARGLTTEFPLSGLNLESASLRNGVLTLALNDPENKTSGGSCRANFLWYQIEATAKQFKEVKNVQFTPKELFQP</sequence>
<evidence type="ECO:0000313" key="4">
    <source>
        <dbReference type="Proteomes" id="UP000177953"/>
    </source>
</evidence>
<evidence type="ECO:0008006" key="5">
    <source>
        <dbReference type="Google" id="ProtNLM"/>
    </source>
</evidence>
<evidence type="ECO:0000259" key="1">
    <source>
        <dbReference type="Pfam" id="PF10646"/>
    </source>
</evidence>
<accession>A0A1F6ME60</accession>
<dbReference type="Pfam" id="PF10648">
    <property type="entry name" value="Gmad2"/>
    <property type="match status" value="1"/>
</dbReference>
<dbReference type="Pfam" id="PF10646">
    <property type="entry name" value="Germane"/>
    <property type="match status" value="1"/>
</dbReference>
<organism evidence="3 4">
    <name type="scientific">Candidatus Magasanikbacteria bacterium RIFCSPHIGHO2_01_FULL_47_8</name>
    <dbReference type="NCBI Taxonomy" id="1798673"/>
    <lineage>
        <taxon>Bacteria</taxon>
        <taxon>Candidatus Magasanikiibacteriota</taxon>
    </lineage>
</organism>
<dbReference type="EMBL" id="MFPU01000022">
    <property type="protein sequence ID" value="OGH69818.1"/>
    <property type="molecule type" value="Genomic_DNA"/>
</dbReference>
<dbReference type="PROSITE" id="PS51257">
    <property type="entry name" value="PROKAR_LIPOPROTEIN"/>
    <property type="match status" value="1"/>
</dbReference>
<dbReference type="InterPro" id="IPR019606">
    <property type="entry name" value="GerMN"/>
</dbReference>
<feature type="domain" description="Bacterial spore germination immunoglobulin-like" evidence="2">
    <location>
        <begin position="43"/>
        <end position="128"/>
    </location>
</feature>
<proteinExistence type="predicted"/>
<comment type="caution">
    <text evidence="3">The sequence shown here is derived from an EMBL/GenBank/DDBJ whole genome shotgun (WGS) entry which is preliminary data.</text>
</comment>